<keyword evidence="2" id="KW-0808">Transferase</keyword>
<dbReference type="InterPro" id="IPR001763">
    <property type="entry name" value="Rhodanese-like_dom"/>
</dbReference>
<organism evidence="2 3">
    <name type="scientific">Thermoflavimicrobium dichotomicum</name>
    <dbReference type="NCBI Taxonomy" id="46223"/>
    <lineage>
        <taxon>Bacteria</taxon>
        <taxon>Bacillati</taxon>
        <taxon>Bacillota</taxon>
        <taxon>Bacilli</taxon>
        <taxon>Bacillales</taxon>
        <taxon>Thermoactinomycetaceae</taxon>
        <taxon>Thermoflavimicrobium</taxon>
    </lineage>
</organism>
<evidence type="ECO:0000259" key="1">
    <source>
        <dbReference type="PROSITE" id="PS50206"/>
    </source>
</evidence>
<name>A0A1I3SFW5_9BACL</name>
<dbReference type="InterPro" id="IPR050229">
    <property type="entry name" value="GlpE_sulfurtransferase"/>
</dbReference>
<reference evidence="2 3" key="1">
    <citation type="submission" date="2016-10" db="EMBL/GenBank/DDBJ databases">
        <authorList>
            <person name="de Groot N.N."/>
        </authorList>
    </citation>
    <scope>NUCLEOTIDE SEQUENCE [LARGE SCALE GENOMIC DNA]</scope>
    <source>
        <strain evidence="2 3">DSM 44778</strain>
    </source>
</reference>
<dbReference type="CDD" id="cd00158">
    <property type="entry name" value="RHOD"/>
    <property type="match status" value="1"/>
</dbReference>
<dbReference type="PANTHER" id="PTHR43031:SF17">
    <property type="entry name" value="SULFURTRANSFERASE YTWF-RELATED"/>
    <property type="match status" value="1"/>
</dbReference>
<dbReference type="OrthoDB" id="9800872at2"/>
<dbReference type="Pfam" id="PF00581">
    <property type="entry name" value="Rhodanese"/>
    <property type="match status" value="1"/>
</dbReference>
<proteinExistence type="predicted"/>
<dbReference type="GO" id="GO:0016740">
    <property type="term" value="F:transferase activity"/>
    <property type="evidence" value="ECO:0007669"/>
    <property type="project" value="UniProtKB-KW"/>
</dbReference>
<dbReference type="RefSeq" id="WP_093230765.1">
    <property type="nucleotide sequence ID" value="NZ_FORR01000013.1"/>
</dbReference>
<dbReference type="STRING" id="46223.SAMN05421852_1136"/>
<protein>
    <submittedName>
        <fullName evidence="2">Rhodanese-related sulfurtransferase</fullName>
    </submittedName>
</protein>
<dbReference type="AlphaFoldDB" id="A0A1I3SFW5"/>
<feature type="domain" description="Rhodanese" evidence="1">
    <location>
        <begin position="22"/>
        <end position="110"/>
    </location>
</feature>
<gene>
    <name evidence="2" type="ORF">SAMN05421852_1136</name>
</gene>
<dbReference type="InterPro" id="IPR036873">
    <property type="entry name" value="Rhodanese-like_dom_sf"/>
</dbReference>
<evidence type="ECO:0000313" key="3">
    <source>
        <dbReference type="Proteomes" id="UP000199545"/>
    </source>
</evidence>
<keyword evidence="3" id="KW-1185">Reference proteome</keyword>
<dbReference type="Proteomes" id="UP000199545">
    <property type="component" value="Unassembled WGS sequence"/>
</dbReference>
<evidence type="ECO:0000313" key="2">
    <source>
        <dbReference type="EMBL" id="SFJ57260.1"/>
    </source>
</evidence>
<dbReference type="PROSITE" id="PS50206">
    <property type="entry name" value="RHODANESE_3"/>
    <property type="match status" value="1"/>
</dbReference>
<dbReference type="SUPFAM" id="SSF52821">
    <property type="entry name" value="Rhodanese/Cell cycle control phosphatase"/>
    <property type="match status" value="1"/>
</dbReference>
<dbReference type="SMART" id="SM00450">
    <property type="entry name" value="RHOD"/>
    <property type="match status" value="1"/>
</dbReference>
<dbReference type="EMBL" id="FORR01000013">
    <property type="protein sequence ID" value="SFJ57260.1"/>
    <property type="molecule type" value="Genomic_DNA"/>
</dbReference>
<dbReference type="Gene3D" id="3.40.250.10">
    <property type="entry name" value="Rhodanese-like domain"/>
    <property type="match status" value="1"/>
</dbReference>
<sequence length="110" mass="12926">MTDQEKYHISAKDFAKKYKHGELQQVQLIDVREPQEWEIYHLEHSQLIPLAQLPLRLHELDRLKPVYILCAHGVRSWHAANYLLQEGFEQVMNVDGGLAEVSLYLDEDDE</sequence>
<accession>A0A1I3SFW5</accession>
<dbReference type="PANTHER" id="PTHR43031">
    <property type="entry name" value="FAD-DEPENDENT OXIDOREDUCTASE"/>
    <property type="match status" value="1"/>
</dbReference>